<dbReference type="Proteomes" id="UP000515934">
    <property type="component" value="Chromosome"/>
</dbReference>
<dbReference type="InterPro" id="IPR049713">
    <property type="entry name" value="Pr6Pr-like"/>
</dbReference>
<name>A0A7G9S635_9MICO</name>
<evidence type="ECO:0000256" key="1">
    <source>
        <dbReference type="SAM" id="Phobius"/>
    </source>
</evidence>
<feature type="transmembrane region" description="Helical" evidence="1">
    <location>
        <begin position="58"/>
        <end position="78"/>
    </location>
</feature>
<proteinExistence type="predicted"/>
<evidence type="ECO:0000313" key="2">
    <source>
        <dbReference type="EMBL" id="QNN63310.1"/>
    </source>
</evidence>
<feature type="transmembrane region" description="Helical" evidence="1">
    <location>
        <begin position="210"/>
        <end position="231"/>
    </location>
</feature>
<feature type="transmembrane region" description="Helical" evidence="1">
    <location>
        <begin position="138"/>
        <end position="156"/>
    </location>
</feature>
<dbReference type="RefSeq" id="WP_187555777.1">
    <property type="nucleotide sequence ID" value="NZ_CP060716.1"/>
</dbReference>
<dbReference type="AlphaFoldDB" id="A0A7G9S635"/>
<gene>
    <name evidence="2" type="ORF">H9L06_02940</name>
</gene>
<reference evidence="2 3" key="1">
    <citation type="submission" date="2020-08" db="EMBL/GenBank/DDBJ databases">
        <title>Genome sequence of Leucobacter denitrificans KACC 14055T.</title>
        <authorList>
            <person name="Hyun D.-W."/>
            <person name="Bae J.-W."/>
        </authorList>
    </citation>
    <scope>NUCLEOTIDE SEQUENCE [LARGE SCALE GENOMIC DNA]</scope>
    <source>
        <strain evidence="2 3">KACC 14055</strain>
    </source>
</reference>
<keyword evidence="3" id="KW-1185">Reference proteome</keyword>
<protein>
    <submittedName>
        <fullName evidence="2">Pr6Pr family membrane protein</fullName>
    </submittedName>
</protein>
<feature type="transmembrane region" description="Helical" evidence="1">
    <location>
        <begin position="168"/>
        <end position="190"/>
    </location>
</feature>
<dbReference type="KEGG" id="ldn:H9L06_02940"/>
<organism evidence="2 3">
    <name type="scientific">Leucobacter denitrificans</name>
    <dbReference type="NCBI Taxonomy" id="683042"/>
    <lineage>
        <taxon>Bacteria</taxon>
        <taxon>Bacillati</taxon>
        <taxon>Actinomycetota</taxon>
        <taxon>Actinomycetes</taxon>
        <taxon>Micrococcales</taxon>
        <taxon>Microbacteriaceae</taxon>
        <taxon>Leucobacter</taxon>
    </lineage>
</organism>
<dbReference type="EMBL" id="CP060716">
    <property type="protein sequence ID" value="QNN63310.1"/>
    <property type="molecule type" value="Genomic_DNA"/>
</dbReference>
<keyword evidence="1" id="KW-0812">Transmembrane</keyword>
<keyword evidence="1" id="KW-0472">Membrane</keyword>
<dbReference type="NCBIfam" id="NF038065">
    <property type="entry name" value="Pr6Pr"/>
    <property type="match status" value="1"/>
</dbReference>
<feature type="transmembrane region" description="Helical" evidence="1">
    <location>
        <begin position="21"/>
        <end position="46"/>
    </location>
</feature>
<keyword evidence="1" id="KW-1133">Transmembrane helix</keyword>
<accession>A0A7G9S635</accession>
<evidence type="ECO:0000313" key="3">
    <source>
        <dbReference type="Proteomes" id="UP000515934"/>
    </source>
</evidence>
<feature type="transmembrane region" description="Helical" evidence="1">
    <location>
        <begin position="99"/>
        <end position="118"/>
    </location>
</feature>
<sequence length="244" mass="26806">MSKDAIISRTRAESVWDSGALVLRTIALPFRCVALVLITIGIIRITGMFTEEPSPKAWLFYTVLSNALCLVWVLLLVLSTIRDIAAFGTRGHSTPSARWSAAIMMAITVTMLVYIFVLVPSEFVQAGDYEAFSLTDNLIHVVTPLLLIVDWLLFVPKGQLRAADPIRWAFIPFGYLVLAFVYGALGGEFLEGSSYPYPFMNVVVYGNGGVALWIGGLSIGLMLIGYVYFTLDRLIAAISNRIGN</sequence>